<evidence type="ECO:0000259" key="1">
    <source>
        <dbReference type="Pfam" id="PF13966"/>
    </source>
</evidence>
<organism evidence="2 3">
    <name type="scientific">Helianthus annuus</name>
    <name type="common">Common sunflower</name>
    <dbReference type="NCBI Taxonomy" id="4232"/>
    <lineage>
        <taxon>Eukaryota</taxon>
        <taxon>Viridiplantae</taxon>
        <taxon>Streptophyta</taxon>
        <taxon>Embryophyta</taxon>
        <taxon>Tracheophyta</taxon>
        <taxon>Spermatophyta</taxon>
        <taxon>Magnoliopsida</taxon>
        <taxon>eudicotyledons</taxon>
        <taxon>Gunneridae</taxon>
        <taxon>Pentapetalae</taxon>
        <taxon>asterids</taxon>
        <taxon>campanulids</taxon>
        <taxon>Asterales</taxon>
        <taxon>Asteraceae</taxon>
        <taxon>Asteroideae</taxon>
        <taxon>Heliantheae alliance</taxon>
        <taxon>Heliantheae</taxon>
        <taxon>Helianthus</taxon>
    </lineage>
</organism>
<dbReference type="InterPro" id="IPR026960">
    <property type="entry name" value="RVT-Znf"/>
</dbReference>
<comment type="caution">
    <text evidence="2">The sequence shown here is derived from an EMBL/GenBank/DDBJ whole genome shotgun (WGS) entry which is preliminary data.</text>
</comment>
<name>A0A9K3EFW0_HELAN</name>
<evidence type="ECO:0000313" key="3">
    <source>
        <dbReference type="Proteomes" id="UP000215914"/>
    </source>
</evidence>
<keyword evidence="2" id="KW-0808">Transferase</keyword>
<sequence length="327" mass="37677">MTCLSGHDQKLGFHSFPSRQDIKPLKAFWNKHKVDGIGLNGVLRGNLGNGRQLRFWLDTWLGNQPLKAVYPSLYSLGKSKGVVIADRLKRIGTSRVLVWDWIRAPSSTVELSDKQRLEDQLHSVTLLDRDDTWIWSHDSDVVFQIASVKKWLRGPVSSNAEFGFKWSSWVPNKCNIFMWRAFLDRLPTKMALARRHINIDDLSCVWCEDAEENIEHVLTGCAIASGVWNSLASWCNIPRPFVFHVNDLVELHEHSRVTGIKKKVLQGIIIIACWRLWRARNDKVFDSKAPIVTELVADIKSLGFLWYKHRFKAGVVDWSRWCLFDVT</sequence>
<reference evidence="2" key="1">
    <citation type="journal article" date="2017" name="Nature">
        <title>The sunflower genome provides insights into oil metabolism, flowering and Asterid evolution.</title>
        <authorList>
            <person name="Badouin H."/>
            <person name="Gouzy J."/>
            <person name="Grassa C.J."/>
            <person name="Murat F."/>
            <person name="Staton S.E."/>
            <person name="Cottret L."/>
            <person name="Lelandais-Briere C."/>
            <person name="Owens G.L."/>
            <person name="Carrere S."/>
            <person name="Mayjonade B."/>
            <person name="Legrand L."/>
            <person name="Gill N."/>
            <person name="Kane N.C."/>
            <person name="Bowers J.E."/>
            <person name="Hubner S."/>
            <person name="Bellec A."/>
            <person name="Berard A."/>
            <person name="Berges H."/>
            <person name="Blanchet N."/>
            <person name="Boniface M.C."/>
            <person name="Brunel D."/>
            <person name="Catrice O."/>
            <person name="Chaidir N."/>
            <person name="Claudel C."/>
            <person name="Donnadieu C."/>
            <person name="Faraut T."/>
            <person name="Fievet G."/>
            <person name="Helmstetter N."/>
            <person name="King M."/>
            <person name="Knapp S.J."/>
            <person name="Lai Z."/>
            <person name="Le Paslier M.C."/>
            <person name="Lippi Y."/>
            <person name="Lorenzon L."/>
            <person name="Mandel J.R."/>
            <person name="Marage G."/>
            <person name="Marchand G."/>
            <person name="Marquand E."/>
            <person name="Bret-Mestries E."/>
            <person name="Morien E."/>
            <person name="Nambeesan S."/>
            <person name="Nguyen T."/>
            <person name="Pegot-Espagnet P."/>
            <person name="Pouilly N."/>
            <person name="Raftis F."/>
            <person name="Sallet E."/>
            <person name="Schiex T."/>
            <person name="Thomas J."/>
            <person name="Vandecasteele C."/>
            <person name="Vares D."/>
            <person name="Vear F."/>
            <person name="Vautrin S."/>
            <person name="Crespi M."/>
            <person name="Mangin B."/>
            <person name="Burke J.M."/>
            <person name="Salse J."/>
            <person name="Munos S."/>
            <person name="Vincourt P."/>
            <person name="Rieseberg L.H."/>
            <person name="Langlade N.B."/>
        </authorList>
    </citation>
    <scope>NUCLEOTIDE SEQUENCE</scope>
    <source>
        <tissue evidence="2">Leaves</tissue>
    </source>
</reference>
<keyword evidence="2" id="KW-0548">Nucleotidyltransferase</keyword>
<gene>
    <name evidence="2" type="ORF">HanXRQr2_Chr13g0576421</name>
</gene>
<keyword evidence="2" id="KW-0695">RNA-directed DNA polymerase</keyword>
<dbReference type="GO" id="GO:0003964">
    <property type="term" value="F:RNA-directed DNA polymerase activity"/>
    <property type="evidence" value="ECO:0007669"/>
    <property type="project" value="UniProtKB-KW"/>
</dbReference>
<dbReference type="EMBL" id="MNCJ02000328">
    <property type="protein sequence ID" value="KAF5772400.1"/>
    <property type="molecule type" value="Genomic_DNA"/>
</dbReference>
<feature type="domain" description="Reverse transcriptase zinc-binding" evidence="1">
    <location>
        <begin position="145"/>
        <end position="228"/>
    </location>
</feature>
<evidence type="ECO:0000313" key="2">
    <source>
        <dbReference type="EMBL" id="KAF5772400.1"/>
    </source>
</evidence>
<dbReference type="AlphaFoldDB" id="A0A9K3EFW0"/>
<proteinExistence type="predicted"/>
<reference evidence="2" key="2">
    <citation type="submission" date="2020-06" db="EMBL/GenBank/DDBJ databases">
        <title>Helianthus annuus Genome sequencing and assembly Release 2.</title>
        <authorList>
            <person name="Gouzy J."/>
            <person name="Langlade N."/>
            <person name="Munos S."/>
        </authorList>
    </citation>
    <scope>NUCLEOTIDE SEQUENCE</scope>
    <source>
        <tissue evidence="2">Leaves</tissue>
    </source>
</reference>
<dbReference type="Gramene" id="mRNA:HanXRQr2_Chr13g0576421">
    <property type="protein sequence ID" value="mRNA:HanXRQr2_Chr13g0576421"/>
    <property type="gene ID" value="HanXRQr2_Chr13g0576421"/>
</dbReference>
<keyword evidence="3" id="KW-1185">Reference proteome</keyword>
<protein>
    <submittedName>
        <fullName evidence="2">Reverse transcriptase zinc-binding domain-containing protein</fullName>
    </submittedName>
</protein>
<dbReference type="PANTHER" id="PTHR36617:SF16">
    <property type="entry name" value="OS04G0516500 PROTEIN"/>
    <property type="match status" value="1"/>
</dbReference>
<accession>A0A9K3EFW0</accession>
<dbReference type="Pfam" id="PF13966">
    <property type="entry name" value="zf-RVT"/>
    <property type="match status" value="1"/>
</dbReference>
<dbReference type="Proteomes" id="UP000215914">
    <property type="component" value="Unassembled WGS sequence"/>
</dbReference>
<dbReference type="PANTHER" id="PTHR36617">
    <property type="entry name" value="PROTEIN, PUTATIVE-RELATED"/>
    <property type="match status" value="1"/>
</dbReference>